<dbReference type="VEuPathDB" id="FungiDB:FGRAMPH1_01G21415"/>
<dbReference type="HOGENOM" id="CLU_1970768_0_0_1"/>
<evidence type="ECO:0000313" key="2">
    <source>
        <dbReference type="EnsemblFungi" id="CEF87585"/>
    </source>
</evidence>
<proteinExistence type="predicted"/>
<reference evidence="2 3" key="2">
    <citation type="journal article" date="2010" name="Nature">
        <title>Comparative genomics reveals mobile pathogenicity chromosomes in Fusarium.</title>
        <authorList>
            <person name="Ma L.J."/>
            <person name="van der Does H.C."/>
            <person name="Borkovich K.A."/>
            <person name="Coleman J.J."/>
            <person name="Daboussi M.J."/>
            <person name="Di Pietro A."/>
            <person name="Dufresne M."/>
            <person name="Freitag M."/>
            <person name="Grabherr M."/>
            <person name="Henrissat B."/>
            <person name="Houterman P.M."/>
            <person name="Kang S."/>
            <person name="Shim W.B."/>
            <person name="Woloshuk C."/>
            <person name="Xie X."/>
            <person name="Xu J.R."/>
            <person name="Antoniw J."/>
            <person name="Baker S.E."/>
            <person name="Bluhm B.H."/>
            <person name="Breakspear A."/>
            <person name="Brown D.W."/>
            <person name="Butchko R.A."/>
            <person name="Chapman S."/>
            <person name="Coulson R."/>
            <person name="Coutinho P.M."/>
            <person name="Danchin E.G."/>
            <person name="Diener A."/>
            <person name="Gale L.R."/>
            <person name="Gardiner D.M."/>
            <person name="Goff S."/>
            <person name="Hammond-Kosack K.E."/>
            <person name="Hilburn K."/>
            <person name="Hua-Van A."/>
            <person name="Jonkers W."/>
            <person name="Kazan K."/>
            <person name="Kodira C.D."/>
            <person name="Koehrsen M."/>
            <person name="Kumar L."/>
            <person name="Lee Y.H."/>
            <person name="Li L."/>
            <person name="Manners J.M."/>
            <person name="Miranda-Saavedra D."/>
            <person name="Mukherjee M."/>
            <person name="Park G."/>
            <person name="Park J."/>
            <person name="Park S.Y."/>
            <person name="Proctor R.H."/>
            <person name="Regev A."/>
            <person name="Ruiz-Roldan M.C."/>
            <person name="Sain D."/>
            <person name="Sakthikumar S."/>
            <person name="Sykes S."/>
            <person name="Schwartz D.C."/>
            <person name="Turgeon B.G."/>
            <person name="Wapinski I."/>
            <person name="Yoder O."/>
            <person name="Young S."/>
            <person name="Zeng Q."/>
            <person name="Zhou S."/>
            <person name="Galagan J."/>
            <person name="Cuomo C.A."/>
            <person name="Kistler H.C."/>
            <person name="Rep M."/>
        </authorList>
    </citation>
    <scope>GENOME REANNOTATION</scope>
    <source>
        <strain evidence="3">ATCC MYA-4620 / CBS 123657 / FGSC 9075 / NRRL 31084 / PH-1</strain>
        <strain evidence="2">PH-1 / ATCC MYA-4620 / FGSC 9075 / NRRL 31084</strain>
    </source>
</reference>
<dbReference type="InParanoid" id="I1SAG1"/>
<gene>
    <name evidence="1" type="ORF">FGRAMPH1_01T21415</name>
</gene>
<organism evidence="1 3">
    <name type="scientific">Gibberella zeae (strain ATCC MYA-4620 / CBS 123657 / FGSC 9075 / NRRL 31084 / PH-1)</name>
    <name type="common">Wheat head blight fungus</name>
    <name type="synonym">Fusarium graminearum</name>
    <dbReference type="NCBI Taxonomy" id="229533"/>
    <lineage>
        <taxon>Eukaryota</taxon>
        <taxon>Fungi</taxon>
        <taxon>Dikarya</taxon>
        <taxon>Ascomycota</taxon>
        <taxon>Pezizomycotina</taxon>
        <taxon>Sordariomycetes</taxon>
        <taxon>Hypocreomycetidae</taxon>
        <taxon>Hypocreales</taxon>
        <taxon>Nectriaceae</taxon>
        <taxon>Fusarium</taxon>
    </lineage>
</organism>
<accession>A0A098E0F6</accession>
<keyword evidence="3" id="KW-1185">Reference proteome</keyword>
<dbReference type="KEGG" id="fgr:FGSG_13842"/>
<accession>I1SAG1</accession>
<protein>
    <submittedName>
        <fullName evidence="1">Chromosome 3, complete genome</fullName>
    </submittedName>
</protein>
<dbReference type="EnsemblFungi" id="CEF87585">
    <property type="protein sequence ID" value="CEF87585"/>
    <property type="gene ID" value="FGRRES_13842"/>
</dbReference>
<reference evidence="1 3" key="3">
    <citation type="journal article" date="2015" name="BMC Genomics">
        <title>The completed genome sequence of the pathogenic ascomycete fungus Fusarium graminearum.</title>
        <authorList>
            <person name="King R."/>
            <person name="Urban M."/>
            <person name="Hammond-Kosack M.C."/>
            <person name="Hassani-Pak K."/>
            <person name="Hammond-Kosack K.E."/>
        </authorList>
    </citation>
    <scope>NUCLEOTIDE SEQUENCE [LARGE SCALE GENOMIC DNA]</scope>
    <source>
        <strain evidence="3">ATCC MYA-4620 / CBS 123657 / FGSC 9075 / NRRL 31084 / PH-1</strain>
        <strain evidence="1">PH-1</strain>
    </source>
</reference>
<name>I1SAG1_GIBZE</name>
<dbReference type="EMBL" id="HG970334">
    <property type="protein sequence ID" value="CEF87585.1"/>
    <property type="molecule type" value="Genomic_DNA"/>
</dbReference>
<reference evidence="2 3" key="1">
    <citation type="journal article" date="2007" name="Science">
        <title>The Fusarium graminearum genome reveals a link between localized polymorphism and pathogen specialization.</title>
        <authorList>
            <person name="Cuomo C.A."/>
            <person name="Gueldener U."/>
            <person name="Xu J.-R."/>
            <person name="Trail F."/>
            <person name="Turgeon B.G."/>
            <person name="Di Pietro A."/>
            <person name="Walton J.D."/>
            <person name="Ma L.-J."/>
            <person name="Baker S.E."/>
            <person name="Rep M."/>
            <person name="Adam G."/>
            <person name="Antoniw J."/>
            <person name="Baldwin T."/>
            <person name="Calvo S.E."/>
            <person name="Chang Y.-L."/>
            <person name="DeCaprio D."/>
            <person name="Gale L.R."/>
            <person name="Gnerre S."/>
            <person name="Goswami R.S."/>
            <person name="Hammond-Kosack K."/>
            <person name="Harris L.J."/>
            <person name="Hilburn K."/>
            <person name="Kennell J.C."/>
            <person name="Kroken S."/>
            <person name="Magnuson J.K."/>
            <person name="Mannhaupt G."/>
            <person name="Mauceli E.W."/>
            <person name="Mewes H.-W."/>
            <person name="Mitterbauer R."/>
            <person name="Muehlbauer G."/>
            <person name="Muensterkoetter M."/>
            <person name="Nelson D."/>
            <person name="O'Donnell K."/>
            <person name="Ouellet T."/>
            <person name="Qi W."/>
            <person name="Quesneville H."/>
            <person name="Roncero M.I.G."/>
            <person name="Seong K.-Y."/>
            <person name="Tetko I.V."/>
            <person name="Urban M."/>
            <person name="Waalwijk C."/>
            <person name="Ward T.J."/>
            <person name="Yao J."/>
            <person name="Birren B.W."/>
            <person name="Kistler H.C."/>
        </authorList>
    </citation>
    <scope>NUCLEOTIDE SEQUENCE [LARGE SCALE GENOMIC DNA]</scope>
    <source>
        <strain evidence="3">ATCC MYA-4620 / CBS 123657 / FGSC 9075 / NRRL 31084 / PH-1</strain>
        <strain evidence="2">PH-1 / ATCC MYA-4620 / FGSC 9075 / NRRL 31084</strain>
    </source>
</reference>
<dbReference type="Proteomes" id="UP000070720">
    <property type="component" value="Chromosome 3"/>
</dbReference>
<dbReference type="AlphaFoldDB" id="I1SAG1"/>
<evidence type="ECO:0000313" key="1">
    <source>
        <dbReference type="EMBL" id="CEF87585.1"/>
    </source>
</evidence>
<evidence type="ECO:0000313" key="3">
    <source>
        <dbReference type="Proteomes" id="UP000070720"/>
    </source>
</evidence>
<reference evidence="2" key="4">
    <citation type="submission" date="2017-01" db="UniProtKB">
        <authorList>
            <consortium name="EnsemblFungi"/>
        </authorList>
    </citation>
    <scope>IDENTIFICATION</scope>
    <source>
        <strain evidence="2">PH-1 / ATCC MYA-4620 / FGSC 9075 / NRRL 31084</strain>
    </source>
</reference>
<sequence>MTSRRPMEQFVTNVYQHKGAEKDKKKIGQGQERKNSVKLASSIVKSISIQCMIQSAITLSCPEKEFTVDMVAKNDEILYVLHTTSIVLPVRPDTPQTTKRAYVFMFDPVSLLSHAVSLPSALKETGI</sequence>
<dbReference type="RefSeq" id="XP_011325162.1">
    <property type="nucleotide sequence ID" value="XM_011326860.1"/>
</dbReference>